<evidence type="ECO:0000256" key="1">
    <source>
        <dbReference type="ARBA" id="ARBA00004496"/>
    </source>
</evidence>
<comment type="similarity">
    <text evidence="2">Belongs to the TBCC family.</text>
</comment>
<proteinExistence type="inferred from homology"/>
<evidence type="ECO:0000259" key="6">
    <source>
        <dbReference type="PROSITE" id="PS51329"/>
    </source>
</evidence>
<keyword evidence="4" id="KW-0007">Acetylation</keyword>
<dbReference type="PANTHER" id="PTHR15139:SF0">
    <property type="entry name" value="TUBULIN-SPECIFIC CHAPERONE C"/>
    <property type="match status" value="1"/>
</dbReference>
<evidence type="ECO:0000256" key="5">
    <source>
        <dbReference type="ARBA" id="ARBA00026055"/>
    </source>
</evidence>
<evidence type="ECO:0000313" key="7">
    <source>
        <dbReference type="EMBL" id="PSR71564.1"/>
    </source>
</evidence>
<feature type="domain" description="C-CAP/cofactor C-like" evidence="6">
    <location>
        <begin position="104"/>
        <end position="275"/>
    </location>
</feature>
<dbReference type="Gene3D" id="2.160.20.70">
    <property type="match status" value="1"/>
</dbReference>
<keyword evidence="8" id="KW-1185">Reference proteome</keyword>
<organism evidence="7 8">
    <name type="scientific">Hermanssonia centrifuga</name>
    <dbReference type="NCBI Taxonomy" id="98765"/>
    <lineage>
        <taxon>Eukaryota</taxon>
        <taxon>Fungi</taxon>
        <taxon>Dikarya</taxon>
        <taxon>Basidiomycota</taxon>
        <taxon>Agaricomycotina</taxon>
        <taxon>Agaricomycetes</taxon>
        <taxon>Polyporales</taxon>
        <taxon>Meruliaceae</taxon>
        <taxon>Hermanssonia</taxon>
    </lineage>
</organism>
<dbReference type="InterPro" id="IPR012945">
    <property type="entry name" value="Tubulin-bd_cofactor_C_dom"/>
</dbReference>
<comment type="subunit">
    <text evidence="5">Supercomplex made of cofactors A to E. Cofactors A and D function by capturing and stabilizing tubulin in a quasi-native conformation. Cofactor E binds to the cofactor D-tubulin complex; interaction with cofactor C then causes the release of tubulin polypeptides that are committed to the native state.</text>
</comment>
<dbReference type="PROSITE" id="PS51329">
    <property type="entry name" value="C_CAP_COFACTOR_C"/>
    <property type="match status" value="1"/>
</dbReference>
<gene>
    <name evidence="7" type="ORF">PHLCEN_2v12573</name>
</gene>
<dbReference type="Pfam" id="PF07986">
    <property type="entry name" value="TBCC"/>
    <property type="match status" value="1"/>
</dbReference>
<comment type="caution">
    <text evidence="7">The sequence shown here is derived from an EMBL/GenBank/DDBJ whole genome shotgun (WGS) entry which is preliminary data.</text>
</comment>
<accession>A0A2R6NGQ0</accession>
<dbReference type="PANTHER" id="PTHR15139">
    <property type="entry name" value="TUBULIN FOLDING COFACTOR C"/>
    <property type="match status" value="1"/>
</dbReference>
<evidence type="ECO:0000256" key="3">
    <source>
        <dbReference type="ARBA" id="ARBA00022490"/>
    </source>
</evidence>
<dbReference type="GO" id="GO:0005737">
    <property type="term" value="C:cytoplasm"/>
    <property type="evidence" value="ECO:0007669"/>
    <property type="project" value="UniProtKB-SubCell"/>
</dbReference>
<dbReference type="OrthoDB" id="194775at2759"/>
<evidence type="ECO:0000256" key="2">
    <source>
        <dbReference type="ARBA" id="ARBA00008848"/>
    </source>
</evidence>
<sequence length="321" mass="35527">MVCDTLCDRCDLSTRLESLKIASVISNEALNALTLDAARLRKALTDATSFLPTYDQRQYEQFLKSMEQSLEELRSASAPKPKFTFKRRAREPLATTAQHAAAVPAPHEEPVRVFVQALEAQSSYHLSLSGYSHKYLSWSSLPPSLSSTSDLSISDLSNCIVNLLATPSTASVGRSTSGEIRTFTALHIRNLVDTVLILPPINGSALIHDLKHCTIVLGCHQFRMHTSSVVNIYLSIASNPIIEHCSAIQFSQYPDAFQLDVPATSSTWAVQDFSHIRPTPSPNWSKLPDDKKREDWSVDEQYGDADVDAVLPRFLPQSKLS</sequence>
<comment type="subcellular location">
    <subcellularLocation>
        <location evidence="1">Cytoplasm</location>
    </subcellularLocation>
</comment>
<dbReference type="InterPro" id="IPR031925">
    <property type="entry name" value="TBCC_N"/>
</dbReference>
<evidence type="ECO:0000256" key="4">
    <source>
        <dbReference type="ARBA" id="ARBA00022990"/>
    </source>
</evidence>
<dbReference type="InterPro" id="IPR038397">
    <property type="entry name" value="TBCC_N_sf"/>
</dbReference>
<reference evidence="7 8" key="1">
    <citation type="submission" date="2018-02" db="EMBL/GenBank/DDBJ databases">
        <title>Genome sequence of the basidiomycete white-rot fungus Phlebia centrifuga.</title>
        <authorList>
            <person name="Granchi Z."/>
            <person name="Peng M."/>
            <person name="de Vries R.P."/>
            <person name="Hilden K."/>
            <person name="Makela M.R."/>
            <person name="Grigoriev I."/>
            <person name="Riley R."/>
        </authorList>
    </citation>
    <scope>NUCLEOTIDE SEQUENCE [LARGE SCALE GENOMIC DNA]</scope>
    <source>
        <strain evidence="7 8">FBCC195</strain>
    </source>
</reference>
<dbReference type="AlphaFoldDB" id="A0A2R6NGQ0"/>
<dbReference type="EMBL" id="MLYV02001271">
    <property type="protein sequence ID" value="PSR71564.1"/>
    <property type="molecule type" value="Genomic_DNA"/>
</dbReference>
<name>A0A2R6NGQ0_9APHY</name>
<evidence type="ECO:0000313" key="8">
    <source>
        <dbReference type="Proteomes" id="UP000186601"/>
    </source>
</evidence>
<dbReference type="STRING" id="98765.A0A2R6NGQ0"/>
<dbReference type="Proteomes" id="UP000186601">
    <property type="component" value="Unassembled WGS sequence"/>
</dbReference>
<dbReference type="Pfam" id="PF16752">
    <property type="entry name" value="TBCC_N"/>
    <property type="match status" value="1"/>
</dbReference>
<dbReference type="Gene3D" id="1.20.58.1250">
    <property type="entry name" value="Tubulin Binding Cofactor C, N-terminal domain"/>
    <property type="match status" value="1"/>
</dbReference>
<dbReference type="GO" id="GO:0007023">
    <property type="term" value="P:post-chaperonin tubulin folding pathway"/>
    <property type="evidence" value="ECO:0007669"/>
    <property type="project" value="InterPro"/>
</dbReference>
<keyword evidence="3" id="KW-0963">Cytoplasm</keyword>
<dbReference type="InterPro" id="IPR016098">
    <property type="entry name" value="CAP/MinC_C"/>
</dbReference>
<dbReference type="InterPro" id="IPR027684">
    <property type="entry name" value="TBCC"/>
</dbReference>
<dbReference type="GO" id="GO:0015631">
    <property type="term" value="F:tubulin binding"/>
    <property type="evidence" value="ECO:0007669"/>
    <property type="project" value="InterPro"/>
</dbReference>
<protein>
    <recommendedName>
        <fullName evidence="6">C-CAP/cofactor C-like domain-containing protein</fullName>
    </recommendedName>
</protein>
<dbReference type="GO" id="GO:0007021">
    <property type="term" value="P:tubulin complex assembly"/>
    <property type="evidence" value="ECO:0007669"/>
    <property type="project" value="TreeGrafter"/>
</dbReference>
<dbReference type="InterPro" id="IPR017901">
    <property type="entry name" value="C-CAP_CF_C-like"/>
</dbReference>